<dbReference type="SUPFAM" id="SSF109604">
    <property type="entry name" value="HD-domain/PDEase-like"/>
    <property type="match status" value="1"/>
</dbReference>
<sequence length="484" mass="51806">MVAVAAATLLGSSASTTWDNPELLFTLVTVTAAACVIASTITIALADQREMAEIGLLGTAMMVTSVLPLVHGLTTPGVLYDDNEAFRTSMYLALPVAVIVALPLMRPMSSFGRWAARRWRDWTLLSLLGVFVLASIIVFFPDLVTVPGPHAPFTIAMTVIVVAAMGSLSLRQLRLYELGRSPANLIASLSLVLISMTALLPVVETAYSPGFWLLHVAGSVGVFAACICMTVTRRMTKSAQDIFAPVLASDPLVAFELGLSPVVHQFVADLERKDQITRDHVVRTGELAIRVGERMRLSPRDLRNLGLAAMLHDVGKLNTPNAVLKKPASLTPAEYDIIKLHPADGEQMLAAEPSLAEAAPIVRSHHERMDGAGYPDGLAGNEIPLASRIIAVCDALDAMTHDRPYRTAMPVSMAFAILREHAGSQWDQNVVTQVMATLPAMAPAGAFVSVGRPDDQSLTTSHDIDVSQVPDDLSEILAAVDAEI</sequence>
<feature type="transmembrane region" description="Helical" evidence="1">
    <location>
        <begin position="182"/>
        <end position="203"/>
    </location>
</feature>
<keyword evidence="4" id="KW-1185">Reference proteome</keyword>
<keyword evidence="1" id="KW-0812">Transmembrane</keyword>
<dbReference type="CDD" id="cd00077">
    <property type="entry name" value="HDc"/>
    <property type="match status" value="1"/>
</dbReference>
<dbReference type="PROSITE" id="PS51832">
    <property type="entry name" value="HD_GYP"/>
    <property type="match status" value="1"/>
</dbReference>
<dbReference type="InterPro" id="IPR003607">
    <property type="entry name" value="HD/PDEase_dom"/>
</dbReference>
<comment type="caution">
    <text evidence="3">The sequence shown here is derived from an EMBL/GenBank/DDBJ whole genome shotgun (WGS) entry which is preliminary data.</text>
</comment>
<dbReference type="SMART" id="SM00471">
    <property type="entry name" value="HDc"/>
    <property type="match status" value="1"/>
</dbReference>
<dbReference type="Gene3D" id="1.10.3210.10">
    <property type="entry name" value="Hypothetical protein af1432"/>
    <property type="match status" value="1"/>
</dbReference>
<evidence type="ECO:0000313" key="4">
    <source>
        <dbReference type="Proteomes" id="UP000294558"/>
    </source>
</evidence>
<feature type="transmembrane region" description="Helical" evidence="1">
    <location>
        <begin position="24"/>
        <end position="47"/>
    </location>
</feature>
<name>A0A4R7HVE2_9ACTN</name>
<accession>A0A4R7HVE2</accession>
<feature type="transmembrane region" description="Helical" evidence="1">
    <location>
        <begin position="85"/>
        <end position="104"/>
    </location>
</feature>
<protein>
    <submittedName>
        <fullName evidence="3">HD domain-containing protein</fullName>
    </submittedName>
</protein>
<reference evidence="3 4" key="1">
    <citation type="submission" date="2019-03" db="EMBL/GenBank/DDBJ databases">
        <title>Sequencing the genomes of 1000 actinobacteria strains.</title>
        <authorList>
            <person name="Klenk H.-P."/>
        </authorList>
    </citation>
    <scope>NUCLEOTIDE SEQUENCE [LARGE SCALE GENOMIC DNA]</scope>
    <source>
        <strain evidence="3 4">DSM 18936</strain>
    </source>
</reference>
<feature type="transmembrane region" description="Helical" evidence="1">
    <location>
        <begin position="150"/>
        <end position="170"/>
    </location>
</feature>
<feature type="transmembrane region" description="Helical" evidence="1">
    <location>
        <begin position="209"/>
        <end position="231"/>
    </location>
</feature>
<organism evidence="3 4">
    <name type="scientific">Ilumatobacter fluminis</name>
    <dbReference type="NCBI Taxonomy" id="467091"/>
    <lineage>
        <taxon>Bacteria</taxon>
        <taxon>Bacillati</taxon>
        <taxon>Actinomycetota</taxon>
        <taxon>Acidimicrobiia</taxon>
        <taxon>Acidimicrobiales</taxon>
        <taxon>Ilumatobacteraceae</taxon>
        <taxon>Ilumatobacter</taxon>
    </lineage>
</organism>
<dbReference type="PANTHER" id="PTHR43155">
    <property type="entry name" value="CYCLIC DI-GMP PHOSPHODIESTERASE PA4108-RELATED"/>
    <property type="match status" value="1"/>
</dbReference>
<keyword evidence="1" id="KW-0472">Membrane</keyword>
<dbReference type="AlphaFoldDB" id="A0A4R7HVE2"/>
<proteinExistence type="predicted"/>
<dbReference type="InterPro" id="IPR037522">
    <property type="entry name" value="HD_GYP_dom"/>
</dbReference>
<keyword evidence="1" id="KW-1133">Transmembrane helix</keyword>
<evidence type="ECO:0000256" key="1">
    <source>
        <dbReference type="SAM" id="Phobius"/>
    </source>
</evidence>
<dbReference type="EMBL" id="SOAU01000001">
    <property type="protein sequence ID" value="TDT14830.1"/>
    <property type="molecule type" value="Genomic_DNA"/>
</dbReference>
<gene>
    <name evidence="3" type="ORF">BDK89_0388</name>
</gene>
<dbReference type="PANTHER" id="PTHR43155:SF2">
    <property type="entry name" value="CYCLIC DI-GMP PHOSPHODIESTERASE PA4108"/>
    <property type="match status" value="1"/>
</dbReference>
<evidence type="ECO:0000313" key="3">
    <source>
        <dbReference type="EMBL" id="TDT14830.1"/>
    </source>
</evidence>
<feature type="domain" description="HD-GYP" evidence="2">
    <location>
        <begin position="255"/>
        <end position="450"/>
    </location>
</feature>
<feature type="transmembrane region" description="Helical" evidence="1">
    <location>
        <begin position="54"/>
        <end position="73"/>
    </location>
</feature>
<evidence type="ECO:0000259" key="2">
    <source>
        <dbReference type="PROSITE" id="PS51832"/>
    </source>
</evidence>
<dbReference type="Proteomes" id="UP000294558">
    <property type="component" value="Unassembled WGS sequence"/>
</dbReference>
<feature type="transmembrane region" description="Helical" evidence="1">
    <location>
        <begin position="124"/>
        <end position="144"/>
    </location>
</feature>
<dbReference type="Pfam" id="PF13487">
    <property type="entry name" value="HD_5"/>
    <property type="match status" value="1"/>
</dbReference>